<dbReference type="InterPro" id="IPR008942">
    <property type="entry name" value="ENTH_VHS"/>
</dbReference>
<dbReference type="AlphaFoldDB" id="M4BNQ0"/>
<accession>M4BNQ0</accession>
<dbReference type="Gene3D" id="1.25.10.10">
    <property type="entry name" value="Leucine-rich Repeat Variant"/>
    <property type="match status" value="1"/>
</dbReference>
<feature type="region of interest" description="Disordered" evidence="5">
    <location>
        <begin position="192"/>
        <end position="339"/>
    </location>
</feature>
<dbReference type="EnsemblProtists" id="HpaT808038">
    <property type="protein sequence ID" value="HpaP808038"/>
    <property type="gene ID" value="HpaG808038"/>
</dbReference>
<dbReference type="InterPro" id="IPR035802">
    <property type="entry name" value="ENTH/VHS_tepsin"/>
</dbReference>
<dbReference type="GO" id="GO:0031410">
    <property type="term" value="C:cytoplasmic vesicle"/>
    <property type="evidence" value="ECO:0007669"/>
    <property type="project" value="UniProtKB-SubCell"/>
</dbReference>
<dbReference type="CDD" id="cd03572">
    <property type="entry name" value="ENTH_like_Tepsin"/>
    <property type="match status" value="1"/>
</dbReference>
<dbReference type="SUPFAM" id="SSF48371">
    <property type="entry name" value="ARM repeat"/>
    <property type="match status" value="1"/>
</dbReference>
<reference evidence="6" key="2">
    <citation type="submission" date="2015-06" db="UniProtKB">
        <authorList>
            <consortium name="EnsemblProtists"/>
        </authorList>
    </citation>
    <scope>IDENTIFICATION</scope>
    <source>
        <strain evidence="6">Emoy2</strain>
    </source>
</reference>
<evidence type="ECO:0000256" key="3">
    <source>
        <dbReference type="ARBA" id="ARBA00023034"/>
    </source>
</evidence>
<dbReference type="InterPro" id="IPR039273">
    <property type="entry name" value="TEPSIN"/>
</dbReference>
<dbReference type="PANTHER" id="PTHR21514:SF0">
    <property type="entry name" value="AP-4 COMPLEX ACCESSORY SUBUNIT TEPSIN"/>
    <property type="match status" value="1"/>
</dbReference>
<feature type="region of interest" description="Disordered" evidence="5">
    <location>
        <begin position="578"/>
        <end position="600"/>
    </location>
</feature>
<sequence>MNRHALAEATSLHDGPVPVYLMEEIANSTKASDRDAEKTADFMLARLHKSNLNVKLKALQIISFCIRDGSRAFAEVIRDKEQEVAVYLPNSLRLLLFVLVCCVLLDVEEIVEISGLSDPVYGDEKYRRIRVAAQEALVCLNVSFLSRQQEEQQQRQQQHALQGNDESWQASTRDSVLAYGIADNACNQTERQHMSVGGSWGQQQLSGRPMPYQDNPSEGYTRPSGGGYNGPPGVGHSEPLGGEGNRGFGSDTNNSGQNGGSMEGYGTTQNCPQSTYGHSTQAPQPPQRQATGFDSWSTHPGSGVASKSTGAGTWSSSGYHKKDLAVDNEPRYNPSVRRDNRPTVLVGHALNFPKPAGAYGNSTMDVTSGLGGFQSGTYNSNAVRSASGATAFNPNLIEGSAPGGFAGHHQLGGAPTYADITSRIGGSAHRIGSMGLPVNGQPLPDAPSTALGKKAEVLKKLGTAALEKWDRRNMDKSMVSSLADHDELRAGPQITLDSQTIGDIVLDKLEDETWQVRLKGLHVVQALLDSPGAPVYEDFFEENVEVIEELLKDAKSSVVSKALQVLRALGYADDAYEAPKPSSKRVGATRFQRGSSPNKRVQQEVDLLGFDSLSLESPASPAGHGGTGSVDLLGSPVCPRPPPALTSMQEVLLLGDYDTLESSGPPYAPQQQQAVPKMYEQFEQARVDEHNKTSSHYGKDLFSVVDSPCSTGTSVGTASRAGAVDNVCLSGNQSAFTFM</sequence>
<dbReference type="EMBL" id="JH598462">
    <property type="status" value="NOT_ANNOTATED_CDS"/>
    <property type="molecule type" value="Genomic_DNA"/>
</dbReference>
<dbReference type="Gene3D" id="1.25.40.90">
    <property type="match status" value="1"/>
</dbReference>
<dbReference type="OMA" id="DRRNMDK"/>
<feature type="compositionally biased region" description="Basic and acidic residues" evidence="5">
    <location>
        <begin position="320"/>
        <end position="339"/>
    </location>
</feature>
<protein>
    <submittedName>
        <fullName evidence="6">Uncharacterized protein</fullName>
    </submittedName>
</protein>
<evidence type="ECO:0000313" key="6">
    <source>
        <dbReference type="EnsemblProtists" id="HpaP808038"/>
    </source>
</evidence>
<dbReference type="GO" id="GO:0032588">
    <property type="term" value="C:trans-Golgi network membrane"/>
    <property type="evidence" value="ECO:0007669"/>
    <property type="project" value="TreeGrafter"/>
</dbReference>
<dbReference type="PANTHER" id="PTHR21514">
    <property type="entry name" value="AP-4 COMPLEX ACCESSORY SUBUNIT TEPSIN"/>
    <property type="match status" value="1"/>
</dbReference>
<dbReference type="Proteomes" id="UP000011713">
    <property type="component" value="Unassembled WGS sequence"/>
</dbReference>
<feature type="compositionally biased region" description="Gly residues" evidence="5">
    <location>
        <begin position="224"/>
        <end position="233"/>
    </location>
</feature>
<evidence type="ECO:0000256" key="2">
    <source>
        <dbReference type="ARBA" id="ARBA00004555"/>
    </source>
</evidence>
<dbReference type="VEuPathDB" id="FungiDB:HpaG808038"/>
<evidence type="ECO:0000313" key="7">
    <source>
        <dbReference type="Proteomes" id="UP000011713"/>
    </source>
</evidence>
<dbReference type="HOGENOM" id="CLU_019807_0_0_1"/>
<feature type="compositionally biased region" description="Polar residues" evidence="5">
    <location>
        <begin position="266"/>
        <end position="280"/>
    </location>
</feature>
<evidence type="ECO:0000256" key="5">
    <source>
        <dbReference type="SAM" id="MobiDB-lite"/>
    </source>
</evidence>
<evidence type="ECO:0000256" key="4">
    <source>
        <dbReference type="ARBA" id="ARBA00023329"/>
    </source>
</evidence>
<comment type="subcellular location">
    <subcellularLocation>
        <location evidence="1">Cytoplasmic vesicle</location>
    </subcellularLocation>
    <subcellularLocation>
        <location evidence="2">Golgi apparatus</location>
    </subcellularLocation>
</comment>
<keyword evidence="3" id="KW-0333">Golgi apparatus</keyword>
<dbReference type="SUPFAM" id="SSF48464">
    <property type="entry name" value="ENTH/VHS domain"/>
    <property type="match status" value="1"/>
</dbReference>
<dbReference type="eggNOG" id="ENOG502QTDF">
    <property type="taxonomic scope" value="Eukaryota"/>
</dbReference>
<proteinExistence type="predicted"/>
<reference evidence="7" key="1">
    <citation type="journal article" date="2010" name="Science">
        <title>Signatures of adaptation to obligate biotrophy in the Hyaloperonospora arabidopsidis genome.</title>
        <authorList>
            <person name="Baxter L."/>
            <person name="Tripathy S."/>
            <person name="Ishaque N."/>
            <person name="Boot N."/>
            <person name="Cabral A."/>
            <person name="Kemen E."/>
            <person name="Thines M."/>
            <person name="Ah-Fong A."/>
            <person name="Anderson R."/>
            <person name="Badejoko W."/>
            <person name="Bittner-Eddy P."/>
            <person name="Boore J.L."/>
            <person name="Chibucos M.C."/>
            <person name="Coates M."/>
            <person name="Dehal P."/>
            <person name="Delehaunty K."/>
            <person name="Dong S."/>
            <person name="Downton P."/>
            <person name="Dumas B."/>
            <person name="Fabro G."/>
            <person name="Fronick C."/>
            <person name="Fuerstenberg S.I."/>
            <person name="Fulton L."/>
            <person name="Gaulin E."/>
            <person name="Govers F."/>
            <person name="Hughes L."/>
            <person name="Humphray S."/>
            <person name="Jiang R.H."/>
            <person name="Judelson H."/>
            <person name="Kamoun S."/>
            <person name="Kyung K."/>
            <person name="Meijer H."/>
            <person name="Minx P."/>
            <person name="Morris P."/>
            <person name="Nelson J."/>
            <person name="Phuntumart V."/>
            <person name="Qutob D."/>
            <person name="Rehmany A."/>
            <person name="Rougon-Cardoso A."/>
            <person name="Ryden P."/>
            <person name="Torto-Alalibo T."/>
            <person name="Studholme D."/>
            <person name="Wang Y."/>
            <person name="Win J."/>
            <person name="Wood J."/>
            <person name="Clifton S.W."/>
            <person name="Rogers J."/>
            <person name="Van den Ackerveken G."/>
            <person name="Jones J.D."/>
            <person name="McDowell J.M."/>
            <person name="Beynon J."/>
            <person name="Tyler B.M."/>
        </authorList>
    </citation>
    <scope>NUCLEOTIDE SEQUENCE [LARGE SCALE GENOMIC DNA]</scope>
    <source>
        <strain evidence="7">Emoy2</strain>
    </source>
</reference>
<name>M4BNQ0_HYAAE</name>
<dbReference type="InParanoid" id="M4BNQ0"/>
<keyword evidence="4" id="KW-0968">Cytoplasmic vesicle</keyword>
<dbReference type="InterPro" id="IPR011989">
    <property type="entry name" value="ARM-like"/>
</dbReference>
<organism evidence="6 7">
    <name type="scientific">Hyaloperonospora arabidopsidis (strain Emoy2)</name>
    <name type="common">Downy mildew agent</name>
    <name type="synonym">Peronospora arabidopsidis</name>
    <dbReference type="NCBI Taxonomy" id="559515"/>
    <lineage>
        <taxon>Eukaryota</taxon>
        <taxon>Sar</taxon>
        <taxon>Stramenopiles</taxon>
        <taxon>Oomycota</taxon>
        <taxon>Peronosporomycetes</taxon>
        <taxon>Peronosporales</taxon>
        <taxon>Peronosporaceae</taxon>
        <taxon>Hyaloperonospora</taxon>
    </lineage>
</organism>
<dbReference type="InterPro" id="IPR016024">
    <property type="entry name" value="ARM-type_fold"/>
</dbReference>
<feature type="compositionally biased region" description="Polar residues" evidence="5">
    <location>
        <begin position="292"/>
        <end position="318"/>
    </location>
</feature>
<evidence type="ECO:0000256" key="1">
    <source>
        <dbReference type="ARBA" id="ARBA00004541"/>
    </source>
</evidence>
<keyword evidence="7" id="KW-1185">Reference proteome</keyword>